<dbReference type="InterPro" id="IPR007859">
    <property type="entry name" value="ETF-QO/FixX_C"/>
</dbReference>
<evidence type="ECO:0000256" key="8">
    <source>
        <dbReference type="ARBA" id="ARBA00023002"/>
    </source>
</evidence>
<evidence type="ECO:0000259" key="13">
    <source>
        <dbReference type="PROSITE" id="PS51379"/>
    </source>
</evidence>
<organism evidence="14 15">
    <name type="scientific">Aliidiomarina sedimenti</name>
    <dbReference type="NCBI Taxonomy" id="1933879"/>
    <lineage>
        <taxon>Bacteria</taxon>
        <taxon>Pseudomonadati</taxon>
        <taxon>Pseudomonadota</taxon>
        <taxon>Gammaproteobacteria</taxon>
        <taxon>Alteromonadales</taxon>
        <taxon>Idiomarinaceae</taxon>
        <taxon>Aliidiomarina</taxon>
    </lineage>
</organism>
<evidence type="ECO:0000313" key="14">
    <source>
        <dbReference type="EMBL" id="RUO32081.1"/>
    </source>
</evidence>
<dbReference type="SUPFAM" id="SSF54373">
    <property type="entry name" value="FAD-linked reductases, C-terminal domain"/>
    <property type="match status" value="1"/>
</dbReference>
<evidence type="ECO:0000256" key="9">
    <source>
        <dbReference type="ARBA" id="ARBA00023004"/>
    </source>
</evidence>
<dbReference type="Pfam" id="PF05187">
    <property type="entry name" value="Fer4_ETF_QO"/>
    <property type="match status" value="1"/>
</dbReference>
<keyword evidence="15" id="KW-1185">Reference proteome</keyword>
<evidence type="ECO:0000313" key="15">
    <source>
        <dbReference type="Proteomes" id="UP000287410"/>
    </source>
</evidence>
<proteinExistence type="predicted"/>
<dbReference type="InterPro" id="IPR017896">
    <property type="entry name" value="4Fe4S_Fe-S-bd"/>
</dbReference>
<dbReference type="PROSITE" id="PS51379">
    <property type="entry name" value="4FE4S_FER_2"/>
    <property type="match status" value="1"/>
</dbReference>
<dbReference type="Gene3D" id="3.30.9.90">
    <property type="match status" value="1"/>
</dbReference>
<reference evidence="14 15" key="1">
    <citation type="journal article" date="2018" name="Front. Microbiol.">
        <title>Genome-Based Analysis Reveals the Taxonomy and Diversity of the Family Idiomarinaceae.</title>
        <authorList>
            <person name="Liu Y."/>
            <person name="Lai Q."/>
            <person name="Shao Z."/>
        </authorList>
    </citation>
    <scope>NUCLEOTIDE SEQUENCE [LARGE SCALE GENOMIC DNA]</scope>
    <source>
        <strain evidence="14 15">GBSy1</strain>
    </source>
</reference>
<gene>
    <name evidence="14" type="ORF">CWE12_03575</name>
</gene>
<dbReference type="EC" id="1.5.5.1" evidence="12"/>
<evidence type="ECO:0000256" key="5">
    <source>
        <dbReference type="ARBA" id="ARBA00022723"/>
    </source>
</evidence>
<evidence type="ECO:0000256" key="6">
    <source>
        <dbReference type="ARBA" id="ARBA00022827"/>
    </source>
</evidence>
<keyword evidence="7 12" id="KW-0249">Electron transport</keyword>
<keyword evidence="3 12" id="KW-0813">Transport</keyword>
<dbReference type="Gene3D" id="3.30.70.20">
    <property type="match status" value="1"/>
</dbReference>
<evidence type="ECO:0000256" key="11">
    <source>
        <dbReference type="ARBA" id="ARBA00023075"/>
    </source>
</evidence>
<dbReference type="PANTHER" id="PTHR10617">
    <property type="entry name" value="ELECTRON TRANSFER FLAVOPROTEIN-UBIQUINONE OXIDOREDUCTASE"/>
    <property type="match status" value="1"/>
</dbReference>
<dbReference type="Gene3D" id="3.50.50.60">
    <property type="entry name" value="FAD/NAD(P)-binding domain"/>
    <property type="match status" value="1"/>
</dbReference>
<dbReference type="InterPro" id="IPR049398">
    <property type="entry name" value="ETF-QO/FixC_UQ-bd"/>
</dbReference>
<dbReference type="EMBL" id="PIPN01000001">
    <property type="protein sequence ID" value="RUO32081.1"/>
    <property type="molecule type" value="Genomic_DNA"/>
</dbReference>
<comment type="catalytic activity">
    <reaction evidence="12">
        <text>a ubiquinone + reduced [electron-transfer flavoprotein] = a ubiquinol + oxidized [electron-transfer flavoprotein] + H(+)</text>
        <dbReference type="Rhea" id="RHEA:24052"/>
        <dbReference type="Rhea" id="RHEA-COMP:9565"/>
        <dbReference type="Rhea" id="RHEA-COMP:9566"/>
        <dbReference type="Rhea" id="RHEA-COMP:10685"/>
        <dbReference type="Rhea" id="RHEA-COMP:10686"/>
        <dbReference type="ChEBI" id="CHEBI:15378"/>
        <dbReference type="ChEBI" id="CHEBI:16389"/>
        <dbReference type="ChEBI" id="CHEBI:17976"/>
        <dbReference type="ChEBI" id="CHEBI:57692"/>
        <dbReference type="ChEBI" id="CHEBI:58307"/>
        <dbReference type="EC" id="1.5.5.1"/>
    </reaction>
</comment>
<comment type="caution">
    <text evidence="14">The sequence shown here is derived from an EMBL/GenBank/DDBJ whole genome shotgun (WGS) entry which is preliminary data.</text>
</comment>
<dbReference type="InterPro" id="IPR036188">
    <property type="entry name" value="FAD/NAD-bd_sf"/>
</dbReference>
<feature type="domain" description="4Fe-4S ferredoxin-type" evidence="13">
    <location>
        <begin position="509"/>
        <end position="538"/>
    </location>
</feature>
<evidence type="ECO:0000256" key="10">
    <source>
        <dbReference type="ARBA" id="ARBA00023014"/>
    </source>
</evidence>
<evidence type="ECO:0000256" key="4">
    <source>
        <dbReference type="ARBA" id="ARBA00022630"/>
    </source>
</evidence>
<comment type="cofactor">
    <cofactor evidence="12">
        <name>[4Fe-4S] cluster</name>
        <dbReference type="ChEBI" id="CHEBI:49883"/>
    </cofactor>
    <text evidence="12">Binds 1 [4Fe-4S] cluster.</text>
</comment>
<keyword evidence="5 12" id="KW-0479">Metal-binding</keyword>
<dbReference type="Pfam" id="PF13450">
    <property type="entry name" value="NAD_binding_8"/>
    <property type="match status" value="1"/>
</dbReference>
<keyword evidence="6 12" id="KW-0274">FAD</keyword>
<name>A0ABY0C2P6_9GAMM</name>
<dbReference type="SUPFAM" id="SSF51905">
    <property type="entry name" value="FAD/NAD(P)-binding domain"/>
    <property type="match status" value="1"/>
</dbReference>
<dbReference type="SUPFAM" id="SSF54862">
    <property type="entry name" value="4Fe-4S ferredoxins"/>
    <property type="match status" value="1"/>
</dbReference>
<dbReference type="Pfam" id="PF21162">
    <property type="entry name" value="ETFQO_UQ-bd"/>
    <property type="match status" value="1"/>
</dbReference>
<dbReference type="RefSeq" id="WP_126788283.1">
    <property type="nucleotide sequence ID" value="NZ_PIPN01000001.1"/>
</dbReference>
<evidence type="ECO:0000256" key="7">
    <source>
        <dbReference type="ARBA" id="ARBA00022982"/>
    </source>
</evidence>
<keyword evidence="10 12" id="KW-0411">Iron-sulfur</keyword>
<keyword evidence="4 12" id="KW-0285">Flavoprotein</keyword>
<comment type="cofactor">
    <cofactor evidence="1 12">
        <name>FAD</name>
        <dbReference type="ChEBI" id="CHEBI:57692"/>
    </cofactor>
</comment>
<evidence type="ECO:0000256" key="2">
    <source>
        <dbReference type="ARBA" id="ARBA00002819"/>
    </source>
</evidence>
<dbReference type="InterPro" id="IPR040156">
    <property type="entry name" value="ETF-QO"/>
</dbReference>
<protein>
    <recommendedName>
        <fullName evidence="12">Electron transfer flavoprotein-ubiquinone oxidoreductase</fullName>
        <shortName evidence="12">ETF-QO</shortName>
        <ecNumber evidence="12">1.5.5.1</ecNumber>
    </recommendedName>
</protein>
<evidence type="ECO:0000256" key="3">
    <source>
        <dbReference type="ARBA" id="ARBA00022448"/>
    </source>
</evidence>
<dbReference type="PRINTS" id="PR00420">
    <property type="entry name" value="RNGMNOXGNASE"/>
</dbReference>
<comment type="function">
    <text evidence="2 12">Accepts electrons from ETF and reduces ubiquinone.</text>
</comment>
<keyword evidence="11 12" id="KW-0830">Ubiquinone</keyword>
<dbReference type="PANTHER" id="PTHR10617:SF107">
    <property type="entry name" value="ELECTRON TRANSFER FLAVOPROTEIN-UBIQUINONE OXIDOREDUCTASE, MITOCHONDRIAL"/>
    <property type="match status" value="1"/>
</dbReference>
<accession>A0ABY0C2P6</accession>
<evidence type="ECO:0000256" key="1">
    <source>
        <dbReference type="ARBA" id="ARBA00001974"/>
    </source>
</evidence>
<dbReference type="PROSITE" id="PS51257">
    <property type="entry name" value="PROKAR_LIPOPROTEIN"/>
    <property type="match status" value="1"/>
</dbReference>
<keyword evidence="8 12" id="KW-0560">Oxidoreductase</keyword>
<evidence type="ECO:0000256" key="12">
    <source>
        <dbReference type="RuleBase" id="RU366068"/>
    </source>
</evidence>
<sequence length="549" mass="60592">MERESMEFDVLIVGAGPAGLGTACRLAQLAKENEQELQICVVEKGSEVGAHILSGAVFEPRALNELFPDWKERGAPLNTAVSGDDILLLNNAEKGTKLANFMVPKTFHNDGNYIVSMGNICRWLAEQAEALGVEVFPGFSAAQVLYTEAGEVAGVITGDMGVSASGEEKDSFMPGMELRAKYTVFAEGCRGHLGKELIEKFNLNEGKTPQHYAIGFKEIWDIPAEQHKPGLVVHSTGWPLKDNASGGGYLYHAENNQVFVGLIIDLNYDNPNLNPYMEFQQYKHHPEIKKYLAGGKRVSYGARAIAKGGYYSLPKMTMPGALLVGCNAGTLNFAKIKGNHTAMKSGMLAAESIFTALKAEQSHTELTDYTSAFEKSWVYDELYRSRNFGPAVHKWGTWLGGAYNTLDQNWFGGRLPFTLKDWQADHKGMQTVDKAAAIDYPKPDNQLSFDRNSSVYLSNTNHEEDQPCHLQLIDSSIPIEVNLPKYNEPAQRYCPAGVYEIVQADNGEARFQINAQNCIHCKTCDIKDPSQNIRWVTPEGTGGPNYPNM</sequence>
<dbReference type="Proteomes" id="UP000287410">
    <property type="component" value="Unassembled WGS sequence"/>
</dbReference>
<keyword evidence="9 12" id="KW-0408">Iron</keyword>